<dbReference type="InterPro" id="IPR016130">
    <property type="entry name" value="Tyr_Pase_AS"/>
</dbReference>
<keyword evidence="2" id="KW-0904">Protein phosphatase</keyword>
<dbReference type="Gene3D" id="3.90.190.10">
    <property type="entry name" value="Protein tyrosine phosphatase superfamily"/>
    <property type="match status" value="1"/>
</dbReference>
<dbReference type="GO" id="GO:0004651">
    <property type="term" value="F:polynucleotide 5'-phosphatase activity"/>
    <property type="evidence" value="ECO:0007669"/>
    <property type="project" value="TreeGrafter"/>
</dbReference>
<dbReference type="PANTHER" id="PTHR10367:SF9">
    <property type="entry name" value="DUAL-SPECIFICITY PHOSPHATASE 11 (RNA_RNP COMPLEX 1-INTERACTING)"/>
    <property type="match status" value="1"/>
</dbReference>
<feature type="domain" description="Tyrosine-protein phosphatase" evidence="3">
    <location>
        <begin position="13"/>
        <end position="177"/>
    </location>
</feature>
<evidence type="ECO:0000256" key="1">
    <source>
        <dbReference type="ARBA" id="ARBA00022801"/>
    </source>
</evidence>
<organism evidence="5">
    <name type="scientific">Mesocestoides corti</name>
    <name type="common">Flatworm</name>
    <dbReference type="NCBI Taxonomy" id="53468"/>
    <lineage>
        <taxon>Eukaryota</taxon>
        <taxon>Metazoa</taxon>
        <taxon>Spiralia</taxon>
        <taxon>Lophotrochozoa</taxon>
        <taxon>Platyhelminthes</taxon>
        <taxon>Cestoda</taxon>
        <taxon>Eucestoda</taxon>
        <taxon>Cyclophyllidea</taxon>
        <taxon>Mesocestoididae</taxon>
        <taxon>Mesocestoides</taxon>
    </lineage>
</organism>
<feature type="domain" description="Tyrosine specific protein phosphatases" evidence="4">
    <location>
        <begin position="103"/>
        <end position="172"/>
    </location>
</feature>
<dbReference type="PROSITE" id="PS50054">
    <property type="entry name" value="TYR_PHOSPHATASE_DUAL"/>
    <property type="match status" value="1"/>
</dbReference>
<dbReference type="PROSITE" id="PS00383">
    <property type="entry name" value="TYR_PHOSPHATASE_1"/>
    <property type="match status" value="1"/>
</dbReference>
<dbReference type="GO" id="GO:0004721">
    <property type="term" value="F:phosphoprotein phosphatase activity"/>
    <property type="evidence" value="ECO:0007669"/>
    <property type="project" value="UniProtKB-KW"/>
</dbReference>
<evidence type="ECO:0000259" key="3">
    <source>
        <dbReference type="PROSITE" id="PS50054"/>
    </source>
</evidence>
<evidence type="ECO:0000259" key="4">
    <source>
        <dbReference type="PROSITE" id="PS50056"/>
    </source>
</evidence>
<evidence type="ECO:0000313" key="5">
    <source>
        <dbReference type="WBParaSite" id="MCU_004812-RA"/>
    </source>
</evidence>
<keyword evidence="1" id="KW-0378">Hydrolase</keyword>
<dbReference type="WBParaSite" id="MCU_004812-RA">
    <property type="protein sequence ID" value="MCU_004812-RA"/>
    <property type="gene ID" value="MCU_004812"/>
</dbReference>
<dbReference type="InterPro" id="IPR000340">
    <property type="entry name" value="Dual-sp_phosphatase_cat-dom"/>
</dbReference>
<dbReference type="InterPro" id="IPR000387">
    <property type="entry name" value="Tyr_Pase_dom"/>
</dbReference>
<sequence length="177" mass="20465">MPQYPPPRWLDYNPVGKPLRGTWLLPVKLPIPKEKSFHIPRHLWFTDNDLLNFCSDLGHPLSGIIDLTYTNYYDPQLFTRRGVKYAKIFVEGHAIPSASTVKSILMFFVQSLTKSNVFADDMIAIHCTHGVNRTGYLICRYLIDVLGWSANEAISEFELARGYPIERDNYLEDLRRC</sequence>
<dbReference type="Pfam" id="PF00782">
    <property type="entry name" value="DSPc"/>
    <property type="match status" value="1"/>
</dbReference>
<dbReference type="PANTHER" id="PTHR10367">
    <property type="entry name" value="MRNA-CAPPING ENZYME"/>
    <property type="match status" value="1"/>
</dbReference>
<dbReference type="AlphaFoldDB" id="A0A5K3F219"/>
<name>A0A5K3F219_MESCO</name>
<dbReference type="SUPFAM" id="SSF52799">
    <property type="entry name" value="(Phosphotyrosine protein) phosphatases II"/>
    <property type="match status" value="1"/>
</dbReference>
<reference evidence="5" key="1">
    <citation type="submission" date="2019-11" db="UniProtKB">
        <authorList>
            <consortium name="WormBaseParasite"/>
        </authorList>
    </citation>
    <scope>IDENTIFICATION</scope>
</reference>
<dbReference type="SMART" id="SM00195">
    <property type="entry name" value="DSPc"/>
    <property type="match status" value="1"/>
</dbReference>
<accession>A0A5K3F219</accession>
<protein>
    <submittedName>
        <fullName evidence="5">TYR_PHOSPHATASE_2 domain-containing protein</fullName>
    </submittedName>
</protein>
<dbReference type="PROSITE" id="PS50056">
    <property type="entry name" value="TYR_PHOSPHATASE_2"/>
    <property type="match status" value="1"/>
</dbReference>
<dbReference type="InterPro" id="IPR029021">
    <property type="entry name" value="Prot-tyrosine_phosphatase-like"/>
</dbReference>
<evidence type="ECO:0000256" key="2">
    <source>
        <dbReference type="ARBA" id="ARBA00022912"/>
    </source>
</evidence>
<proteinExistence type="predicted"/>
<dbReference type="InterPro" id="IPR020422">
    <property type="entry name" value="TYR_PHOSPHATASE_DUAL_dom"/>
</dbReference>
<dbReference type="InterPro" id="IPR051029">
    <property type="entry name" value="mRNA_Capping_Enz/RNA_Phosphat"/>
</dbReference>